<protein>
    <recommendedName>
        <fullName evidence="4">Reverse transcriptase domain-containing protein</fullName>
    </recommendedName>
</protein>
<feature type="region of interest" description="Disordered" evidence="1">
    <location>
        <begin position="157"/>
        <end position="179"/>
    </location>
</feature>
<organism evidence="2 3">
    <name type="scientific">Tanacetum coccineum</name>
    <dbReference type="NCBI Taxonomy" id="301880"/>
    <lineage>
        <taxon>Eukaryota</taxon>
        <taxon>Viridiplantae</taxon>
        <taxon>Streptophyta</taxon>
        <taxon>Embryophyta</taxon>
        <taxon>Tracheophyta</taxon>
        <taxon>Spermatophyta</taxon>
        <taxon>Magnoliopsida</taxon>
        <taxon>eudicotyledons</taxon>
        <taxon>Gunneridae</taxon>
        <taxon>Pentapetalae</taxon>
        <taxon>asterids</taxon>
        <taxon>campanulids</taxon>
        <taxon>Asterales</taxon>
        <taxon>Asteraceae</taxon>
        <taxon>Asteroideae</taxon>
        <taxon>Anthemideae</taxon>
        <taxon>Anthemidinae</taxon>
        <taxon>Tanacetum</taxon>
    </lineage>
</organism>
<feature type="compositionally biased region" description="Basic and acidic residues" evidence="1">
    <location>
        <begin position="60"/>
        <end position="80"/>
    </location>
</feature>
<evidence type="ECO:0000313" key="2">
    <source>
        <dbReference type="EMBL" id="GJU09753.1"/>
    </source>
</evidence>
<evidence type="ECO:0008006" key="4">
    <source>
        <dbReference type="Google" id="ProtNLM"/>
    </source>
</evidence>
<feature type="region of interest" description="Disordered" evidence="1">
    <location>
        <begin position="44"/>
        <end position="80"/>
    </location>
</feature>
<dbReference type="EMBL" id="BQNB010021756">
    <property type="protein sequence ID" value="GJU09753.1"/>
    <property type="molecule type" value="Genomic_DNA"/>
</dbReference>
<comment type="caution">
    <text evidence="2">The sequence shown here is derived from an EMBL/GenBank/DDBJ whole genome shotgun (WGS) entry which is preliminary data.</text>
</comment>
<dbReference type="PANTHER" id="PTHR33240">
    <property type="entry name" value="OS08G0508500 PROTEIN"/>
    <property type="match status" value="1"/>
</dbReference>
<accession>A0ABQ5JE62</accession>
<reference evidence="2" key="2">
    <citation type="submission" date="2022-01" db="EMBL/GenBank/DDBJ databases">
        <authorList>
            <person name="Yamashiro T."/>
            <person name="Shiraishi A."/>
            <person name="Satake H."/>
            <person name="Nakayama K."/>
        </authorList>
    </citation>
    <scope>NUCLEOTIDE SEQUENCE</scope>
</reference>
<sequence>MRISGFMHGITNPELIKRLHDNIPKSVDEIMRVTTSFVQGEVAASNQARKKAPPAWKQQEIGRKQNFDRRGDFRNQQRSERRRDKFTLLTKSLKEILALDKGKFKAPPPMTTLVEKRNNNKFCEFHREVGHNTDDCMHLKRQIEELIKNGKLSHVIKELKQGSRKDQPKTAKKGETSEKDKPLGILMVQPWQRVARQKITQSFSPSPEISFPPLGDEDGAKGLMIIEVKIGGHFIHRIYVEGGSASEILYEHSFNRLHPEVKNQMVPATAPLIGFSGEIIWPIGQILLPVKIGDAKNFTSTWMNFVVVRSPSLYSAIIGRPGVRKIQAVPSTAHGMLKFPVLGGVLTLRSSRIILLECAMVSGLGAQPSDVIQAAEERIKVAIHPE</sequence>
<evidence type="ECO:0000256" key="1">
    <source>
        <dbReference type="SAM" id="MobiDB-lite"/>
    </source>
</evidence>
<proteinExistence type="predicted"/>
<dbReference type="Proteomes" id="UP001151760">
    <property type="component" value="Unassembled WGS sequence"/>
</dbReference>
<name>A0ABQ5JE62_9ASTR</name>
<keyword evidence="3" id="KW-1185">Reference proteome</keyword>
<evidence type="ECO:0000313" key="3">
    <source>
        <dbReference type="Proteomes" id="UP001151760"/>
    </source>
</evidence>
<reference evidence="2" key="1">
    <citation type="journal article" date="2022" name="Int. J. Mol. Sci.">
        <title>Draft Genome of Tanacetum Coccineum: Genomic Comparison of Closely Related Tanacetum-Family Plants.</title>
        <authorList>
            <person name="Yamashiro T."/>
            <person name="Shiraishi A."/>
            <person name="Nakayama K."/>
            <person name="Satake H."/>
        </authorList>
    </citation>
    <scope>NUCLEOTIDE SEQUENCE</scope>
</reference>
<dbReference type="PANTHER" id="PTHR33240:SF15">
    <property type="entry name" value="GAG-PRO-LIKE PROTEIN"/>
    <property type="match status" value="1"/>
</dbReference>
<gene>
    <name evidence="2" type="ORF">Tco_1132149</name>
</gene>